<proteinExistence type="predicted"/>
<evidence type="ECO:0000256" key="2">
    <source>
        <dbReference type="ARBA" id="ARBA00022801"/>
    </source>
</evidence>
<evidence type="ECO:0000313" key="4">
    <source>
        <dbReference type="EMBL" id="GER88944.1"/>
    </source>
</evidence>
<dbReference type="GO" id="GO:0016787">
    <property type="term" value="F:hydrolase activity"/>
    <property type="evidence" value="ECO:0007669"/>
    <property type="project" value="UniProtKB-KW"/>
</dbReference>
<organism evidence="4 5">
    <name type="scientific">Dictyobacter vulcani</name>
    <dbReference type="NCBI Taxonomy" id="2607529"/>
    <lineage>
        <taxon>Bacteria</taxon>
        <taxon>Bacillati</taxon>
        <taxon>Chloroflexota</taxon>
        <taxon>Ktedonobacteria</taxon>
        <taxon>Ktedonobacterales</taxon>
        <taxon>Dictyobacteraceae</taxon>
        <taxon>Dictyobacter</taxon>
    </lineage>
</organism>
<name>A0A5J4KHK7_9CHLR</name>
<dbReference type="RefSeq" id="WP_151756779.1">
    <property type="nucleotide sequence ID" value="NZ_BKZW01000001.1"/>
</dbReference>
<evidence type="ECO:0000313" key="5">
    <source>
        <dbReference type="Proteomes" id="UP000326912"/>
    </source>
</evidence>
<dbReference type="PANTHER" id="PTHR43046:SF14">
    <property type="entry name" value="MUTT_NUDIX FAMILY PROTEIN"/>
    <property type="match status" value="1"/>
</dbReference>
<evidence type="ECO:0000256" key="1">
    <source>
        <dbReference type="ARBA" id="ARBA00001946"/>
    </source>
</evidence>
<dbReference type="EMBL" id="BKZW01000001">
    <property type="protein sequence ID" value="GER88944.1"/>
    <property type="molecule type" value="Genomic_DNA"/>
</dbReference>
<reference evidence="4 5" key="1">
    <citation type="submission" date="2019-10" db="EMBL/GenBank/DDBJ databases">
        <title>Dictyobacter vulcani sp. nov., within the class Ktedonobacteria, isolated from soil of volcanic Mt. Zao.</title>
        <authorList>
            <person name="Zheng Y."/>
            <person name="Wang C.M."/>
            <person name="Sakai Y."/>
            <person name="Abe K."/>
            <person name="Yokota A."/>
            <person name="Yabe S."/>
        </authorList>
    </citation>
    <scope>NUCLEOTIDE SEQUENCE [LARGE SCALE GENOMIC DNA]</scope>
    <source>
        <strain evidence="4 5">W12</strain>
    </source>
</reference>
<keyword evidence="5" id="KW-1185">Reference proteome</keyword>
<dbReference type="CDD" id="cd04688">
    <property type="entry name" value="NUDIX_Hydrolase"/>
    <property type="match status" value="1"/>
</dbReference>
<dbReference type="PANTHER" id="PTHR43046">
    <property type="entry name" value="GDP-MANNOSE MANNOSYL HYDROLASE"/>
    <property type="match status" value="1"/>
</dbReference>
<dbReference type="PROSITE" id="PS51462">
    <property type="entry name" value="NUDIX"/>
    <property type="match status" value="1"/>
</dbReference>
<gene>
    <name evidence="4" type="ORF">KDW_31060</name>
</gene>
<dbReference type="Proteomes" id="UP000326912">
    <property type="component" value="Unassembled WGS sequence"/>
</dbReference>
<sequence>MTRFISENNIRFGCRVAAVILLLEHVLLQGEPNGDYWTLPGGGVELLEPSETALQREMREELSIEIRIHRLLWIVEQFFADNKQRKHHELALIYLVVPVEPLPLLDRQITAYEGSIPIIFKWFHIEDLPRILYPSFLMSGLKSLPTAAQKVTEQSIALSENTHQDDLETKKGMEEPRIITI</sequence>
<keyword evidence="2" id="KW-0378">Hydrolase</keyword>
<dbReference type="Gene3D" id="3.90.79.10">
    <property type="entry name" value="Nucleoside Triphosphate Pyrophosphohydrolase"/>
    <property type="match status" value="1"/>
</dbReference>
<feature type="domain" description="Nudix hydrolase" evidence="3">
    <location>
        <begin position="11"/>
        <end position="146"/>
    </location>
</feature>
<dbReference type="SUPFAM" id="SSF55811">
    <property type="entry name" value="Nudix"/>
    <property type="match status" value="1"/>
</dbReference>
<comment type="cofactor">
    <cofactor evidence="1">
        <name>Mg(2+)</name>
        <dbReference type="ChEBI" id="CHEBI:18420"/>
    </cofactor>
</comment>
<protein>
    <recommendedName>
        <fullName evidence="3">Nudix hydrolase domain-containing protein</fullName>
    </recommendedName>
</protein>
<dbReference type="InterPro" id="IPR000086">
    <property type="entry name" value="NUDIX_hydrolase_dom"/>
</dbReference>
<dbReference type="AlphaFoldDB" id="A0A5J4KHK7"/>
<dbReference type="Pfam" id="PF00293">
    <property type="entry name" value="NUDIX"/>
    <property type="match status" value="1"/>
</dbReference>
<evidence type="ECO:0000259" key="3">
    <source>
        <dbReference type="PROSITE" id="PS51462"/>
    </source>
</evidence>
<dbReference type="InterPro" id="IPR015797">
    <property type="entry name" value="NUDIX_hydrolase-like_dom_sf"/>
</dbReference>
<comment type="caution">
    <text evidence="4">The sequence shown here is derived from an EMBL/GenBank/DDBJ whole genome shotgun (WGS) entry which is preliminary data.</text>
</comment>
<accession>A0A5J4KHK7</accession>